<dbReference type="Proteomes" id="UP000056968">
    <property type="component" value="Chromosome"/>
</dbReference>
<evidence type="ECO:0000313" key="3">
    <source>
        <dbReference type="EMBL" id="ALR20565.1"/>
    </source>
</evidence>
<dbReference type="OrthoDB" id="7510553at2"/>
<dbReference type="KEGG" id="sbd:ATN00_09860"/>
<dbReference type="InterPro" id="IPR011009">
    <property type="entry name" value="Kinase-like_dom_sf"/>
</dbReference>
<evidence type="ECO:0000259" key="2">
    <source>
        <dbReference type="Pfam" id="PF01636"/>
    </source>
</evidence>
<dbReference type="InterPro" id="IPR051678">
    <property type="entry name" value="AGP_Transferase"/>
</dbReference>
<dbReference type="Gene3D" id="3.90.1200.10">
    <property type="match status" value="1"/>
</dbReference>
<feature type="region of interest" description="Disordered" evidence="1">
    <location>
        <begin position="1"/>
        <end position="20"/>
    </location>
</feature>
<dbReference type="InterPro" id="IPR002575">
    <property type="entry name" value="Aminoglycoside_PTrfase"/>
</dbReference>
<sequence length="468" mass="51745">MFEMTDSSVAEDGRTTGFDPTALEPFDRRVFDWLTNNLGIVTQFERHPRWRPGWDVEVVANGKALPLYIRGPRGDSYVSPVDMMQEGAIHRALEAQGIPAPRLLGVIDDPLSLVLERLPGTINTATIVDKEIRRKVREDYVALIARLHQLPLEAFAEVGLPAPTSVEDIALGLYEPAIRIFHDTIGRPFPLMGFIAGWLRRNVPRDRTRAAFINPDAGQFLFDGDHVTGLIDFEVSSFGDPAAELAGLRIRDTAEPLGDISALIDHYETLTGDRISKQLIEYHTAGFCGVNGFLLWPLAFQSSPEQDYVAYLQFAVSATRFSISAMAEHDSVTLIDPDPPVAQAIGYVEAGRKLIEQIDAFPGDGAGMTYQRNSAAALARYMQRWAAYGAAVVAADMDDVEQLLGHRPDNGDAAMAALDTFVANAGPADDARLIQHFHRWLKRQNFLLRGCGKGYDYIDMDLQPIPPR</sequence>
<dbReference type="SUPFAM" id="SSF56112">
    <property type="entry name" value="Protein kinase-like (PK-like)"/>
    <property type="match status" value="1"/>
</dbReference>
<organism evidence="3 4">
    <name type="scientific">Sphingobium baderi</name>
    <dbReference type="NCBI Taxonomy" id="1332080"/>
    <lineage>
        <taxon>Bacteria</taxon>
        <taxon>Pseudomonadati</taxon>
        <taxon>Pseudomonadota</taxon>
        <taxon>Alphaproteobacteria</taxon>
        <taxon>Sphingomonadales</taxon>
        <taxon>Sphingomonadaceae</taxon>
        <taxon>Sphingobium</taxon>
    </lineage>
</organism>
<feature type="domain" description="Aminoglycoside phosphotransferase" evidence="2">
    <location>
        <begin position="78"/>
        <end position="257"/>
    </location>
</feature>
<dbReference type="STRING" id="1332080.ATN00_09860"/>
<name>A0A0S3EYX3_9SPHN</name>
<dbReference type="Pfam" id="PF01636">
    <property type="entry name" value="APH"/>
    <property type="match status" value="1"/>
</dbReference>
<proteinExistence type="predicted"/>
<gene>
    <name evidence="3" type="ORF">ATN00_09860</name>
</gene>
<protein>
    <recommendedName>
        <fullName evidence="2">Aminoglycoside phosphotransferase domain-containing protein</fullName>
    </recommendedName>
</protein>
<keyword evidence="4" id="KW-1185">Reference proteome</keyword>
<reference evidence="3 4" key="1">
    <citation type="submission" date="2015-11" db="EMBL/GenBank/DDBJ databases">
        <title>A Two-component Flavoprotein Monooxygenase System MeaXY Responsible for para-Hydroxylation of 2-Methyl-6-ethylaniline and 2,6-Diethylaniline in Sphingobium baderi DE-13.</title>
        <authorList>
            <person name="Cheng M."/>
            <person name="Meng Q."/>
            <person name="Yang Y."/>
            <person name="Chu C."/>
            <person name="Yan X."/>
            <person name="He J."/>
            <person name="Li S."/>
        </authorList>
    </citation>
    <scope>NUCLEOTIDE SEQUENCE [LARGE SCALE GENOMIC DNA]</scope>
    <source>
        <strain evidence="3 4">DE-13</strain>
    </source>
</reference>
<dbReference type="EMBL" id="CP013264">
    <property type="protein sequence ID" value="ALR20565.1"/>
    <property type="molecule type" value="Genomic_DNA"/>
</dbReference>
<evidence type="ECO:0000313" key="4">
    <source>
        <dbReference type="Proteomes" id="UP000056968"/>
    </source>
</evidence>
<accession>A0A0S3EYX3</accession>
<dbReference type="AlphaFoldDB" id="A0A0S3EYX3"/>
<evidence type="ECO:0000256" key="1">
    <source>
        <dbReference type="SAM" id="MobiDB-lite"/>
    </source>
</evidence>
<dbReference type="PANTHER" id="PTHR21310">
    <property type="entry name" value="AMINOGLYCOSIDE PHOSPHOTRANSFERASE-RELATED-RELATED"/>
    <property type="match status" value="1"/>
</dbReference>